<organism evidence="2">
    <name type="scientific">marine sediment metagenome</name>
    <dbReference type="NCBI Taxonomy" id="412755"/>
    <lineage>
        <taxon>unclassified sequences</taxon>
        <taxon>metagenomes</taxon>
        <taxon>ecological metagenomes</taxon>
    </lineage>
</organism>
<dbReference type="SUPFAM" id="SSF57850">
    <property type="entry name" value="RING/U-box"/>
    <property type="match status" value="1"/>
</dbReference>
<dbReference type="AlphaFoldDB" id="A0A0F9KLY7"/>
<dbReference type="PROSITE" id="PS50089">
    <property type="entry name" value="ZF_RING_2"/>
    <property type="match status" value="1"/>
</dbReference>
<dbReference type="EMBL" id="LAZR01007788">
    <property type="protein sequence ID" value="KKM82943.1"/>
    <property type="molecule type" value="Genomic_DNA"/>
</dbReference>
<name>A0A0F9KLY7_9ZZZZ</name>
<gene>
    <name evidence="2" type="ORF">LCGC14_1314360</name>
</gene>
<evidence type="ECO:0000313" key="2">
    <source>
        <dbReference type="EMBL" id="KKM82943.1"/>
    </source>
</evidence>
<evidence type="ECO:0000259" key="1">
    <source>
        <dbReference type="PROSITE" id="PS50089"/>
    </source>
</evidence>
<protein>
    <recommendedName>
        <fullName evidence="1">RING-type domain-containing protein</fullName>
    </recommendedName>
</protein>
<proteinExistence type="predicted"/>
<dbReference type="InterPro" id="IPR001841">
    <property type="entry name" value="Znf_RING"/>
</dbReference>
<feature type="domain" description="RING-type" evidence="1">
    <location>
        <begin position="9"/>
        <end position="53"/>
    </location>
</feature>
<comment type="caution">
    <text evidence="2">The sequence shown here is derived from an EMBL/GenBank/DDBJ whole genome shotgun (WGS) entry which is preliminary data.</text>
</comment>
<sequence length="67" mass="7706">MSEQAPPICFVCKKNCESSMEDTYYCICDVAICNDCINSTKKNDTTWICPHCKEENNLEKSKLFRST</sequence>
<accession>A0A0F9KLY7</accession>
<reference evidence="2" key="1">
    <citation type="journal article" date="2015" name="Nature">
        <title>Complex archaea that bridge the gap between prokaryotes and eukaryotes.</title>
        <authorList>
            <person name="Spang A."/>
            <person name="Saw J.H."/>
            <person name="Jorgensen S.L."/>
            <person name="Zaremba-Niedzwiedzka K."/>
            <person name="Martijn J."/>
            <person name="Lind A.E."/>
            <person name="van Eijk R."/>
            <person name="Schleper C."/>
            <person name="Guy L."/>
            <person name="Ettema T.J."/>
        </authorList>
    </citation>
    <scope>NUCLEOTIDE SEQUENCE</scope>
</reference>